<proteinExistence type="predicted"/>
<dbReference type="Proteomes" id="UP000050909">
    <property type="component" value="Unassembled WGS sequence"/>
</dbReference>
<gene>
    <name evidence="2" type="ORF">FC62_GL000183</name>
</gene>
<evidence type="ECO:0000259" key="1">
    <source>
        <dbReference type="Pfam" id="PF21836"/>
    </source>
</evidence>
<dbReference type="InterPro" id="IPR054190">
    <property type="entry name" value="DUF6895"/>
</dbReference>
<dbReference type="RefSeq" id="WP_056946168.1">
    <property type="nucleotide sequence ID" value="NZ_AZCV01000001.1"/>
</dbReference>
<evidence type="ECO:0000313" key="3">
    <source>
        <dbReference type="Proteomes" id="UP000050909"/>
    </source>
</evidence>
<feature type="domain" description="DUF6895" evidence="1">
    <location>
        <begin position="12"/>
        <end position="232"/>
    </location>
</feature>
<sequence>MFPNFLILSTQLTNWLETNLAFFDIAKSQFHYQMTGVTDEADFQLKIKSELLFSSIFWLNTDSAEVARMNQRFTVAILSDKKQDIKLIPIKYLALIYQRGMSSTNSTKLNEYAFRLDAVLDKVQLTAMQKFEVKCYEAVFRDDSNQNIEHQFERSNLVLHLTDPSQTIANIYEATHMVLYLSLLGKAKIKTRLRIVFSKYLRIVLFYALQESMLDILAEILLCCAILEEYPPLFAKGLTKVTEFFEQVLAENQDLHNCVHYYHTILVLRMLVKKLNESEGS</sequence>
<dbReference type="PATRIC" id="fig|1423722.3.peg.187"/>
<dbReference type="EMBL" id="AZCV01000001">
    <property type="protein sequence ID" value="KRK38497.1"/>
    <property type="molecule type" value="Genomic_DNA"/>
</dbReference>
<dbReference type="AlphaFoldDB" id="A0A0R1H429"/>
<name>A0A0R1H429_9LACO</name>
<comment type="caution">
    <text evidence="2">The sequence shown here is derived from an EMBL/GenBank/DDBJ whole genome shotgun (WGS) entry which is preliminary data.</text>
</comment>
<keyword evidence="3" id="KW-1185">Reference proteome</keyword>
<dbReference type="Pfam" id="PF21836">
    <property type="entry name" value="DUF6895"/>
    <property type="match status" value="1"/>
</dbReference>
<accession>A0A0R1H429</accession>
<organism evidence="2 3">
    <name type="scientific">Amylolactobacillus amylotrophicus DSM 20534</name>
    <dbReference type="NCBI Taxonomy" id="1423722"/>
    <lineage>
        <taxon>Bacteria</taxon>
        <taxon>Bacillati</taxon>
        <taxon>Bacillota</taxon>
        <taxon>Bacilli</taxon>
        <taxon>Lactobacillales</taxon>
        <taxon>Lactobacillaceae</taxon>
        <taxon>Amylolactobacillus</taxon>
    </lineage>
</organism>
<reference evidence="2 3" key="1">
    <citation type="journal article" date="2015" name="Genome Announc.">
        <title>Expanding the biotechnology potential of lactobacilli through comparative genomics of 213 strains and associated genera.</title>
        <authorList>
            <person name="Sun Z."/>
            <person name="Harris H.M."/>
            <person name="McCann A."/>
            <person name="Guo C."/>
            <person name="Argimon S."/>
            <person name="Zhang W."/>
            <person name="Yang X."/>
            <person name="Jeffery I.B."/>
            <person name="Cooney J.C."/>
            <person name="Kagawa T.F."/>
            <person name="Liu W."/>
            <person name="Song Y."/>
            <person name="Salvetti E."/>
            <person name="Wrobel A."/>
            <person name="Rasinkangas P."/>
            <person name="Parkhill J."/>
            <person name="Rea M.C."/>
            <person name="O'Sullivan O."/>
            <person name="Ritari J."/>
            <person name="Douillard F.P."/>
            <person name="Paul Ross R."/>
            <person name="Yang R."/>
            <person name="Briner A.E."/>
            <person name="Felis G.E."/>
            <person name="de Vos W.M."/>
            <person name="Barrangou R."/>
            <person name="Klaenhammer T.R."/>
            <person name="Caufield P.W."/>
            <person name="Cui Y."/>
            <person name="Zhang H."/>
            <person name="O'Toole P.W."/>
        </authorList>
    </citation>
    <scope>NUCLEOTIDE SEQUENCE [LARGE SCALE GENOMIC DNA]</scope>
    <source>
        <strain evidence="2 3">DSM 20534</strain>
    </source>
</reference>
<protein>
    <recommendedName>
        <fullName evidence="1">DUF6895 domain-containing protein</fullName>
    </recommendedName>
</protein>
<evidence type="ECO:0000313" key="2">
    <source>
        <dbReference type="EMBL" id="KRK38497.1"/>
    </source>
</evidence>